<dbReference type="AlphaFoldDB" id="A0A4P8XPL6"/>
<keyword evidence="2" id="KW-1185">Reference proteome</keyword>
<organism evidence="1 2">
    <name type="scientific">Paenibacillus algicola</name>
    <dbReference type="NCBI Taxonomy" id="2565926"/>
    <lineage>
        <taxon>Bacteria</taxon>
        <taxon>Bacillati</taxon>
        <taxon>Bacillota</taxon>
        <taxon>Bacilli</taxon>
        <taxon>Bacillales</taxon>
        <taxon>Paenibacillaceae</taxon>
        <taxon>Paenibacillus</taxon>
    </lineage>
</organism>
<reference evidence="1 2" key="1">
    <citation type="submission" date="2019-05" db="EMBL/GenBank/DDBJ databases">
        <authorList>
            <person name="Chen C."/>
        </authorList>
    </citation>
    <scope>NUCLEOTIDE SEQUENCE [LARGE SCALE GENOMIC DNA]</scope>
    <source>
        <strain evidence="1 2">HB172198</strain>
    </source>
</reference>
<evidence type="ECO:0000313" key="2">
    <source>
        <dbReference type="Proteomes" id="UP000300879"/>
    </source>
</evidence>
<protein>
    <submittedName>
        <fullName evidence="1">Uncharacterized protein</fullName>
    </submittedName>
</protein>
<accession>A0A4P8XPL6</accession>
<dbReference type="KEGG" id="palo:E6C60_4101"/>
<dbReference type="Proteomes" id="UP000300879">
    <property type="component" value="Chromosome"/>
</dbReference>
<name>A0A4P8XPL6_9BACL</name>
<evidence type="ECO:0000313" key="1">
    <source>
        <dbReference type="EMBL" id="QCT04806.1"/>
    </source>
</evidence>
<dbReference type="EMBL" id="CP040396">
    <property type="protein sequence ID" value="QCT04806.1"/>
    <property type="molecule type" value="Genomic_DNA"/>
</dbReference>
<sequence>MLDEVRLRWKPCAPDRSSDPGNAGVEKSIRIVQAIRVFSNGFFCIFQRVDLLHEYPAQKGT</sequence>
<gene>
    <name evidence="1" type="ORF">E6C60_4101</name>
</gene>
<proteinExistence type="predicted"/>